<organism evidence="3 4">
    <name type="scientific">Azoarcus indigens</name>
    <dbReference type="NCBI Taxonomy" id="29545"/>
    <lineage>
        <taxon>Bacteria</taxon>
        <taxon>Pseudomonadati</taxon>
        <taxon>Pseudomonadota</taxon>
        <taxon>Betaproteobacteria</taxon>
        <taxon>Rhodocyclales</taxon>
        <taxon>Zoogloeaceae</taxon>
        <taxon>Azoarcus</taxon>
    </lineage>
</organism>
<keyword evidence="3" id="KW-0966">Cell projection</keyword>
<dbReference type="Gene3D" id="3.90.1210.10">
    <property type="entry name" value="Antifreeze-like/N-acetylneuraminic acid synthase C-terminal domain"/>
    <property type="match status" value="1"/>
</dbReference>
<name>A0A4R6EFM3_9RHOO</name>
<protein>
    <recommendedName>
        <fullName evidence="1">Flagella basal body P-ring formation protein FlgA</fullName>
    </recommendedName>
</protein>
<dbReference type="CDD" id="cd11614">
    <property type="entry name" value="SAF_CpaB_FlgA_like"/>
    <property type="match status" value="1"/>
</dbReference>
<comment type="similarity">
    <text evidence="1">Belongs to the FlgA family.</text>
</comment>
<accession>A0A4R6EFM3</accession>
<keyword evidence="1" id="KW-0732">Signal</keyword>
<dbReference type="PANTHER" id="PTHR36307:SF1">
    <property type="entry name" value="FLAGELLA BASAL BODY P-RING FORMATION PROTEIN FLGA"/>
    <property type="match status" value="1"/>
</dbReference>
<feature type="domain" description="Flagella basal body P-ring formation protein FlgA SAF" evidence="2">
    <location>
        <begin position="101"/>
        <end position="221"/>
    </location>
</feature>
<evidence type="ECO:0000313" key="4">
    <source>
        <dbReference type="Proteomes" id="UP000295129"/>
    </source>
</evidence>
<evidence type="ECO:0000313" key="3">
    <source>
        <dbReference type="EMBL" id="TDN57082.1"/>
    </source>
</evidence>
<evidence type="ECO:0000259" key="2">
    <source>
        <dbReference type="Pfam" id="PF13144"/>
    </source>
</evidence>
<feature type="chain" id="PRO_5021037454" description="Flagella basal body P-ring formation protein FlgA" evidence="1">
    <location>
        <begin position="19"/>
        <end position="236"/>
    </location>
</feature>
<dbReference type="NCBIfam" id="TIGR03170">
    <property type="entry name" value="flgA_cterm"/>
    <property type="match status" value="1"/>
</dbReference>
<keyword evidence="1" id="KW-1005">Bacterial flagellum biogenesis</keyword>
<comment type="function">
    <text evidence="1">Involved in the assembly process of the P-ring formation. It may associate with FlgF on the rod constituting a structure essential for the P-ring assembly or may act as a modulator protein for the P-ring assembly.</text>
</comment>
<proteinExistence type="inferred from homology"/>
<keyword evidence="1" id="KW-0574">Periplasm</keyword>
<dbReference type="InterPro" id="IPR039246">
    <property type="entry name" value="Flagellar_FlgA"/>
</dbReference>
<evidence type="ECO:0000256" key="1">
    <source>
        <dbReference type="RuleBase" id="RU362063"/>
    </source>
</evidence>
<dbReference type="Pfam" id="PF13144">
    <property type="entry name" value="ChapFlgA"/>
    <property type="match status" value="1"/>
</dbReference>
<keyword evidence="3" id="KW-0282">Flagellum</keyword>
<dbReference type="GO" id="GO:0042597">
    <property type="term" value="C:periplasmic space"/>
    <property type="evidence" value="ECO:0007669"/>
    <property type="project" value="UniProtKB-SubCell"/>
</dbReference>
<dbReference type="EMBL" id="SNVV01000001">
    <property type="protein sequence ID" value="TDN57082.1"/>
    <property type="molecule type" value="Genomic_DNA"/>
</dbReference>
<keyword evidence="4" id="KW-1185">Reference proteome</keyword>
<comment type="subcellular location">
    <subcellularLocation>
        <location evidence="1">Periplasm</location>
    </subcellularLocation>
</comment>
<dbReference type="GO" id="GO:0044780">
    <property type="term" value="P:bacterial-type flagellum assembly"/>
    <property type="evidence" value="ECO:0007669"/>
    <property type="project" value="InterPro"/>
</dbReference>
<dbReference type="InterPro" id="IPR017585">
    <property type="entry name" value="SAF_FlgA"/>
</dbReference>
<comment type="caution">
    <text evidence="3">The sequence shown here is derived from an EMBL/GenBank/DDBJ whole genome shotgun (WGS) entry which is preliminary data.</text>
</comment>
<feature type="signal peptide" evidence="1">
    <location>
        <begin position="1"/>
        <end position="18"/>
    </location>
</feature>
<keyword evidence="3" id="KW-0969">Cilium</keyword>
<dbReference type="PANTHER" id="PTHR36307">
    <property type="entry name" value="FLAGELLA BASAL BODY P-RING FORMATION PROTEIN FLGA"/>
    <property type="match status" value="1"/>
</dbReference>
<reference evidence="3 4" key="1">
    <citation type="submission" date="2019-03" db="EMBL/GenBank/DDBJ databases">
        <title>Genomic Encyclopedia of Type Strains, Phase IV (KMG-IV): sequencing the most valuable type-strain genomes for metagenomic binning, comparative biology and taxonomic classification.</title>
        <authorList>
            <person name="Goeker M."/>
        </authorList>
    </citation>
    <scope>NUCLEOTIDE SEQUENCE [LARGE SCALE GENOMIC DNA]</scope>
    <source>
        <strain evidence="3 4">DSM 12121</strain>
    </source>
</reference>
<dbReference type="Proteomes" id="UP000295129">
    <property type="component" value="Unassembled WGS sequence"/>
</dbReference>
<sequence>MFEVLLGLACASALPALAASEEPVARAAREFLLDRAAQAGLVQPEVSLKLIAGDGAPLACATAPRVEALDTRHPSRMRYAAVCPASGARAEYVVRAELSAQVVVAPGGIAARRPIAGHEVTLERRPLAGSAEVTSDPEDVIGQSARRAIRAGQVVDRKLLVEPVLVRRGAAVRIVARNGPVLVTAAGEAMEVGHAGDIVNVRNTTTGNVIRARVIGSNEVEPADMPIAPSAPQSAR</sequence>
<dbReference type="AlphaFoldDB" id="A0A4R6EFM3"/>
<dbReference type="Gene3D" id="2.30.30.760">
    <property type="match status" value="1"/>
</dbReference>
<gene>
    <name evidence="3" type="ORF">C7389_101466</name>
</gene>